<dbReference type="RefSeq" id="WP_106728246.1">
    <property type="nucleotide sequence ID" value="NZ_PXYG01000001.1"/>
</dbReference>
<comment type="caution">
    <text evidence="1">The sequence shown here is derived from an EMBL/GenBank/DDBJ whole genome shotgun (WGS) entry which is preliminary data.</text>
</comment>
<dbReference type="GO" id="GO:0016740">
    <property type="term" value="F:transferase activity"/>
    <property type="evidence" value="ECO:0007669"/>
    <property type="project" value="UniProtKB-KW"/>
</dbReference>
<dbReference type="SUPFAM" id="SSF53756">
    <property type="entry name" value="UDP-Glycosyltransferase/glycogen phosphorylase"/>
    <property type="match status" value="1"/>
</dbReference>
<dbReference type="EMBL" id="PXYG01000001">
    <property type="protein sequence ID" value="PSJ47835.1"/>
    <property type="molecule type" value="Genomic_DNA"/>
</dbReference>
<sequence length="351" mass="39284">MRILYGVQGTGNGHITRARVMAAEFARRRLEVDFIFSGRAPSAYFDMAAFGDFTTRPGLTFVTERGRISVGKTLRNSRPLQLLRDIRQLQITNYDLLINDFEPVSAWAARRAGVPSVGISHQAAFLSPIPKAGETPVARRIIRHFAPTRQPLGVHWYHFGRQLLPPLIETHPAAPTDAGRHILVYLPFESPDEIAALLHPFGDTRFHCYHPAAVTAPQASHIRWRPPSRDGFQQDLQQASGVIANGGFELPSEALALGKKLLVKPVLGQFEQQSNVLTLQQMKLARVMYRLERQAVADWLSLPPAQPVHYPEVAAPLVDWLLAGDWRDPAPLCDSLWRQVRFPDYCTLSGN</sequence>
<evidence type="ECO:0000313" key="2">
    <source>
        <dbReference type="Proteomes" id="UP000240243"/>
    </source>
</evidence>
<dbReference type="Pfam" id="PF13528">
    <property type="entry name" value="Glyco_trans_1_3"/>
    <property type="match status" value="1"/>
</dbReference>
<keyword evidence="1" id="KW-0808">Transferase</keyword>
<dbReference type="OrthoDB" id="9793805at2"/>
<dbReference type="InterPro" id="IPR005262">
    <property type="entry name" value="MJ1255-like"/>
</dbReference>
<organism evidence="1 2">
    <name type="scientific">Zobellella endophytica</name>
    <dbReference type="NCBI Taxonomy" id="2116700"/>
    <lineage>
        <taxon>Bacteria</taxon>
        <taxon>Pseudomonadati</taxon>
        <taxon>Pseudomonadota</taxon>
        <taxon>Gammaproteobacteria</taxon>
        <taxon>Aeromonadales</taxon>
        <taxon>Aeromonadaceae</taxon>
        <taxon>Zobellella</taxon>
    </lineage>
</organism>
<accession>A0A2P7RC85</accession>
<name>A0A2P7RC85_9GAMM</name>
<reference evidence="1 2" key="1">
    <citation type="submission" date="2018-03" db="EMBL/GenBank/DDBJ databases">
        <title>The draft genome of Zobellella sp. 59N8.</title>
        <authorList>
            <person name="Liu L."/>
            <person name="Li L."/>
            <person name="Zhang X."/>
            <person name="Liang L."/>
            <person name="Wang T."/>
        </authorList>
    </citation>
    <scope>NUCLEOTIDE SEQUENCE [LARGE SCALE GENOMIC DNA]</scope>
    <source>
        <strain evidence="1 2">59N8</strain>
    </source>
</reference>
<dbReference type="Proteomes" id="UP000240243">
    <property type="component" value="Unassembled WGS sequence"/>
</dbReference>
<dbReference type="NCBIfam" id="TIGR00661">
    <property type="entry name" value="MJ1255"/>
    <property type="match status" value="1"/>
</dbReference>
<dbReference type="AlphaFoldDB" id="A0A2P7RC85"/>
<keyword evidence="2" id="KW-1185">Reference proteome</keyword>
<gene>
    <name evidence="1" type="ORF">C7H85_03200</name>
</gene>
<protein>
    <submittedName>
        <fullName evidence="1">Glycosyltransferase</fullName>
    </submittedName>
</protein>
<proteinExistence type="predicted"/>
<evidence type="ECO:0000313" key="1">
    <source>
        <dbReference type="EMBL" id="PSJ47835.1"/>
    </source>
</evidence>